<dbReference type="PANTHER" id="PTHR33070">
    <property type="entry name" value="OS06G0725500 PROTEIN"/>
    <property type="match status" value="1"/>
</dbReference>
<name>A0AAP0X6A0_LIQFO</name>
<dbReference type="Proteomes" id="UP001415857">
    <property type="component" value="Unassembled WGS sequence"/>
</dbReference>
<dbReference type="GO" id="GO:0048367">
    <property type="term" value="P:shoot system development"/>
    <property type="evidence" value="ECO:0007669"/>
    <property type="project" value="InterPro"/>
</dbReference>
<evidence type="ECO:0000313" key="1">
    <source>
        <dbReference type="EMBL" id="KAK9287273.1"/>
    </source>
</evidence>
<protein>
    <submittedName>
        <fullName evidence="1">Uncharacterized protein</fullName>
    </submittedName>
</protein>
<evidence type="ECO:0000313" key="2">
    <source>
        <dbReference type="Proteomes" id="UP001415857"/>
    </source>
</evidence>
<sequence length="159" mass="17715">MASSPLNSKTRHHARSISLPTRSHPLIPKFNEHLCRLKASEACSPSSTSIGHELSGVADLHDCVDGLLILPLTQLALAQESHRKWVDDLLDGSLRLFDVCSTARDALSQTKEHAQELQSIFRRRRGNEVGIAKEVGEYLSCRKNGEEGNPQGLEEFERY</sequence>
<proteinExistence type="predicted"/>
<dbReference type="GO" id="GO:0048364">
    <property type="term" value="P:root development"/>
    <property type="evidence" value="ECO:0007669"/>
    <property type="project" value="InterPro"/>
</dbReference>
<dbReference type="Pfam" id="PF03087">
    <property type="entry name" value="BPS1"/>
    <property type="match status" value="1"/>
</dbReference>
<keyword evidence="2" id="KW-1185">Reference proteome</keyword>
<dbReference type="AlphaFoldDB" id="A0AAP0X6A0"/>
<dbReference type="InterPro" id="IPR004320">
    <property type="entry name" value="BPS1_pln"/>
</dbReference>
<comment type="caution">
    <text evidence="1">The sequence shown here is derived from an EMBL/GenBank/DDBJ whole genome shotgun (WGS) entry which is preliminary data.</text>
</comment>
<accession>A0AAP0X6A0</accession>
<organism evidence="1 2">
    <name type="scientific">Liquidambar formosana</name>
    <name type="common">Formosan gum</name>
    <dbReference type="NCBI Taxonomy" id="63359"/>
    <lineage>
        <taxon>Eukaryota</taxon>
        <taxon>Viridiplantae</taxon>
        <taxon>Streptophyta</taxon>
        <taxon>Embryophyta</taxon>
        <taxon>Tracheophyta</taxon>
        <taxon>Spermatophyta</taxon>
        <taxon>Magnoliopsida</taxon>
        <taxon>eudicotyledons</taxon>
        <taxon>Gunneridae</taxon>
        <taxon>Pentapetalae</taxon>
        <taxon>Saxifragales</taxon>
        <taxon>Altingiaceae</taxon>
        <taxon>Liquidambar</taxon>
    </lineage>
</organism>
<gene>
    <name evidence="1" type="ORF">L1049_015686</name>
</gene>
<dbReference type="EMBL" id="JBBPBK010000004">
    <property type="protein sequence ID" value="KAK9287273.1"/>
    <property type="molecule type" value="Genomic_DNA"/>
</dbReference>
<dbReference type="PANTHER" id="PTHR33070:SF129">
    <property type="entry name" value="DUF241 DOMAIN PROTEIN"/>
    <property type="match status" value="1"/>
</dbReference>
<reference evidence="1 2" key="1">
    <citation type="journal article" date="2024" name="Plant J.">
        <title>Genome sequences and population genomics reveal climatic adaptation and genomic divergence between two closely related sweetgum species.</title>
        <authorList>
            <person name="Xu W.Q."/>
            <person name="Ren C.Q."/>
            <person name="Zhang X.Y."/>
            <person name="Comes H.P."/>
            <person name="Liu X.H."/>
            <person name="Li Y.G."/>
            <person name="Kettle C.J."/>
            <person name="Jalonen R."/>
            <person name="Gaisberger H."/>
            <person name="Ma Y.Z."/>
            <person name="Qiu Y.X."/>
        </authorList>
    </citation>
    <scope>NUCLEOTIDE SEQUENCE [LARGE SCALE GENOMIC DNA]</scope>
    <source>
        <strain evidence="1">Hangzhou</strain>
    </source>
</reference>